<evidence type="ECO:0000313" key="2">
    <source>
        <dbReference type="EMBL" id="RYO79715.1"/>
    </source>
</evidence>
<feature type="region of interest" description="Disordered" evidence="1">
    <location>
        <begin position="287"/>
        <end position="341"/>
    </location>
</feature>
<dbReference type="EMBL" id="QJNS01000316">
    <property type="protein sequence ID" value="RYO79715.1"/>
    <property type="molecule type" value="Genomic_DNA"/>
</dbReference>
<name>A0ABY0H1N3_9PEZI</name>
<feature type="compositionally biased region" description="Basic and acidic residues" evidence="1">
    <location>
        <begin position="446"/>
        <end position="462"/>
    </location>
</feature>
<reference evidence="2 3" key="1">
    <citation type="submission" date="2018-06" db="EMBL/GenBank/DDBJ databases">
        <title>Complete Genomes of Monosporascus.</title>
        <authorList>
            <person name="Robinson A.J."/>
            <person name="Natvig D.O."/>
        </authorList>
    </citation>
    <scope>NUCLEOTIDE SEQUENCE [LARGE SCALE GENOMIC DNA]</scope>
    <source>
        <strain evidence="2 3">CBS 609.92</strain>
    </source>
</reference>
<comment type="caution">
    <text evidence="2">The sequence shown here is derived from an EMBL/GenBank/DDBJ whole genome shotgun (WGS) entry which is preliminary data.</text>
</comment>
<evidence type="ECO:0000256" key="1">
    <source>
        <dbReference type="SAM" id="MobiDB-lite"/>
    </source>
</evidence>
<evidence type="ECO:0000313" key="3">
    <source>
        <dbReference type="Proteomes" id="UP000294003"/>
    </source>
</evidence>
<dbReference type="SUPFAM" id="SSF47874">
    <property type="entry name" value="Annexin"/>
    <property type="match status" value="1"/>
</dbReference>
<feature type="compositionally biased region" description="Polar residues" evidence="1">
    <location>
        <begin position="497"/>
        <end position="513"/>
    </location>
</feature>
<feature type="compositionally biased region" description="Basic and acidic residues" evidence="1">
    <location>
        <begin position="312"/>
        <end position="324"/>
    </location>
</feature>
<dbReference type="Gene3D" id="1.10.220.10">
    <property type="entry name" value="Annexin"/>
    <property type="match status" value="2"/>
</dbReference>
<feature type="compositionally biased region" description="Basic and acidic residues" evidence="1">
    <location>
        <begin position="515"/>
        <end position="525"/>
    </location>
</feature>
<dbReference type="Proteomes" id="UP000294003">
    <property type="component" value="Unassembled WGS sequence"/>
</dbReference>
<protein>
    <recommendedName>
        <fullName evidence="4">Annexin</fullName>
    </recommendedName>
</protein>
<evidence type="ECO:0008006" key="4">
    <source>
        <dbReference type="Google" id="ProtNLM"/>
    </source>
</evidence>
<sequence>MTDSQEGKPEDASTAVNEKLDSSVRAVADEIEPLLQGLYANYICGRFPSIEDSLRQRLTSLMVLRRKRILYRRSRYGGSPIRAKKTISPPNVEPPRTQQQVPLALEAAEAAHLVNVMPAKSNIQPLAVSATTLAADEFKKASTPSVVSATKTVALGNDEDLVFPPAPNGQVKQRYRTLKKEREELHKAYLNSLPGFSHYEEYLRQQSLKPLTEPDNRRTADSFTELCHKISEAETMLETDLELDWNNCNKAIAEAICPFCLYALPSLSVSDEKKWKAHVMNDLDAYEDEGSESSEGEKGSSAASKPVSRTTSKNDPERYIKPTFEDPSGIQTWGSDGHDPCSSNPYTPWGGYRKYIASKKRGVLWHEDPSRDFVEESLFDGILKEDRRRFGWGFLTEAGDAQLESLENDLIIQSILIYTREKLDQTNSPSTQPKDSGLPVASGDCDTGKDGEKDGRREEGNHTETNSVAVSGGSKGKEKEPMRSTGSSIIPDDPVSRSGSNELGSNTTSTSIPDNDGRGSDDSDVNKPPLQRVHFYNLLDDAARLAMALKGDRSPPDTGTLIEILPGMTHEQLMDLRAEYKRWVKAGPEHKGVNVAKHIRVRLRDGDLSLMKACYATALGRWESEAYWASFWYQSDVTRRELLIEALMGRSNEEIRRIKDSYSDEKYDNSLIKCIKTESKEDKFKLLVKNDTKTLYKAMHAEKGGETAMIDIVVQRNAAHLREVLKLYEVEYKSNFARDALKKCANLVGEPLAHILNGVINKPVRDALLLHHALTASKSDELCRELLTLRLVCYHWDRGHMAAVKAALSPASRPGSRRRGQR</sequence>
<dbReference type="PANTHER" id="PTHR10502">
    <property type="entry name" value="ANNEXIN"/>
    <property type="match status" value="1"/>
</dbReference>
<dbReference type="PANTHER" id="PTHR10502:SF107">
    <property type="entry name" value="ANNEXIN ANXC4 (AFU_ORTHOLOGUE AFUA_3G07020)"/>
    <property type="match status" value="1"/>
</dbReference>
<organism evidence="2 3">
    <name type="scientific">Monosporascus cannonballus</name>
    <dbReference type="NCBI Taxonomy" id="155416"/>
    <lineage>
        <taxon>Eukaryota</taxon>
        <taxon>Fungi</taxon>
        <taxon>Dikarya</taxon>
        <taxon>Ascomycota</taxon>
        <taxon>Pezizomycotina</taxon>
        <taxon>Sordariomycetes</taxon>
        <taxon>Xylariomycetidae</taxon>
        <taxon>Xylariales</taxon>
        <taxon>Xylariales incertae sedis</taxon>
        <taxon>Monosporascus</taxon>
    </lineage>
</organism>
<feature type="region of interest" description="Disordered" evidence="1">
    <location>
        <begin position="424"/>
        <end position="529"/>
    </location>
</feature>
<feature type="compositionally biased region" description="Polar residues" evidence="1">
    <location>
        <begin position="425"/>
        <end position="434"/>
    </location>
</feature>
<dbReference type="InterPro" id="IPR037104">
    <property type="entry name" value="Annexin_sf"/>
</dbReference>
<gene>
    <name evidence="2" type="ORF">DL762_008025</name>
</gene>
<proteinExistence type="predicted"/>
<keyword evidence="3" id="KW-1185">Reference proteome</keyword>
<accession>A0ABY0H1N3</accession>